<proteinExistence type="predicted"/>
<dbReference type="AlphaFoldDB" id="A0A6S7KR82"/>
<comment type="caution">
    <text evidence="1">The sequence shown here is derived from an EMBL/GenBank/DDBJ whole genome shotgun (WGS) entry which is preliminary data.</text>
</comment>
<protein>
    <submittedName>
        <fullName evidence="1">Uncharacterized protein</fullName>
    </submittedName>
</protein>
<dbReference type="Proteomes" id="UP001152795">
    <property type="component" value="Unassembled WGS sequence"/>
</dbReference>
<dbReference type="EMBL" id="CACRXK020034301">
    <property type="protein sequence ID" value="CAB4044221.1"/>
    <property type="molecule type" value="Genomic_DNA"/>
</dbReference>
<reference evidence="1" key="1">
    <citation type="submission" date="2020-04" db="EMBL/GenBank/DDBJ databases">
        <authorList>
            <person name="Alioto T."/>
            <person name="Alioto T."/>
            <person name="Gomez Garrido J."/>
        </authorList>
    </citation>
    <scope>NUCLEOTIDE SEQUENCE</scope>
    <source>
        <strain evidence="1">A484AB</strain>
    </source>
</reference>
<accession>A0A6S7KR82</accession>
<dbReference type="OrthoDB" id="2261376at2759"/>
<name>A0A6S7KR82_PARCT</name>
<keyword evidence="2" id="KW-1185">Reference proteome</keyword>
<sequence>MVAPHVDNLLVAMGNPGRFQVLTFLLLTGNNIVNIWNNIAPVFYVAKTRHHCKVDNISLVPVVTRNNERQLDDCMVFSALNTSNTIPCATGRVYYLEKGERTIISE</sequence>
<evidence type="ECO:0000313" key="2">
    <source>
        <dbReference type="Proteomes" id="UP001152795"/>
    </source>
</evidence>
<feature type="non-terminal residue" evidence="1">
    <location>
        <position position="106"/>
    </location>
</feature>
<gene>
    <name evidence="1" type="ORF">PACLA_8A030372</name>
</gene>
<organism evidence="1 2">
    <name type="scientific">Paramuricea clavata</name>
    <name type="common">Red gorgonian</name>
    <name type="synonym">Violescent sea-whip</name>
    <dbReference type="NCBI Taxonomy" id="317549"/>
    <lineage>
        <taxon>Eukaryota</taxon>
        <taxon>Metazoa</taxon>
        <taxon>Cnidaria</taxon>
        <taxon>Anthozoa</taxon>
        <taxon>Octocorallia</taxon>
        <taxon>Malacalcyonacea</taxon>
        <taxon>Plexauridae</taxon>
        <taxon>Paramuricea</taxon>
    </lineage>
</organism>
<evidence type="ECO:0000313" key="1">
    <source>
        <dbReference type="EMBL" id="CAB4044221.1"/>
    </source>
</evidence>